<evidence type="ECO:0000256" key="2">
    <source>
        <dbReference type="ARBA" id="ARBA00022694"/>
    </source>
</evidence>
<gene>
    <name evidence="8" type="ORF">I316_07673</name>
</gene>
<protein>
    <submittedName>
        <fullName evidence="8">Uncharacterized protein</fullName>
    </submittedName>
</protein>
<feature type="domain" description="POPLD" evidence="6">
    <location>
        <begin position="524"/>
        <end position="617"/>
    </location>
</feature>
<dbReference type="OrthoDB" id="442863at2759"/>
<comment type="subcellular location">
    <subcellularLocation>
        <location evidence="1">Nucleus</location>
    </subcellularLocation>
</comment>
<name>A0A1B9GIA7_9TREE</name>
<evidence type="ECO:0000259" key="5">
    <source>
        <dbReference type="Pfam" id="PF06978"/>
    </source>
</evidence>
<accession>A0A1B9GIA7</accession>
<dbReference type="Pfam" id="PF08170">
    <property type="entry name" value="POPLD"/>
    <property type="match status" value="1"/>
</dbReference>
<dbReference type="GO" id="GO:0000172">
    <property type="term" value="C:ribonuclease MRP complex"/>
    <property type="evidence" value="ECO:0007669"/>
    <property type="project" value="InterPro"/>
</dbReference>
<keyword evidence="3" id="KW-0539">Nucleus</keyword>
<dbReference type="GO" id="GO:0001682">
    <property type="term" value="P:tRNA 5'-leader removal"/>
    <property type="evidence" value="ECO:0007669"/>
    <property type="project" value="InterPro"/>
</dbReference>
<dbReference type="Gene3D" id="3.30.1360.120">
    <property type="entry name" value="Probable tRNA modification gtpase trme, domain 1"/>
    <property type="match status" value="1"/>
</dbReference>
<dbReference type="Pfam" id="PF06978">
    <property type="entry name" value="POP1_N"/>
    <property type="match status" value="1"/>
</dbReference>
<feature type="compositionally biased region" description="Low complexity" evidence="4">
    <location>
        <begin position="38"/>
        <end position="54"/>
    </location>
</feature>
<dbReference type="GO" id="GO:0005655">
    <property type="term" value="C:nucleolar ribonuclease P complex"/>
    <property type="evidence" value="ECO:0007669"/>
    <property type="project" value="InterPro"/>
</dbReference>
<feature type="domain" description="POP1 C-terminal" evidence="7">
    <location>
        <begin position="775"/>
        <end position="839"/>
    </location>
</feature>
<dbReference type="Pfam" id="PF22770">
    <property type="entry name" value="POP1_C"/>
    <property type="match status" value="1"/>
</dbReference>
<dbReference type="AlphaFoldDB" id="A0A1B9GIA7"/>
<dbReference type="InterPro" id="IPR009723">
    <property type="entry name" value="Pop1_N"/>
</dbReference>
<dbReference type="InterPro" id="IPR027266">
    <property type="entry name" value="TrmE/GcvT-like"/>
</dbReference>
<dbReference type="STRING" id="1296120.A0A1B9GIA7"/>
<evidence type="ECO:0000256" key="3">
    <source>
        <dbReference type="ARBA" id="ARBA00023242"/>
    </source>
</evidence>
<feature type="region of interest" description="Disordered" evidence="4">
    <location>
        <begin position="1"/>
        <end position="23"/>
    </location>
</feature>
<reference evidence="8 9" key="1">
    <citation type="submission" date="2013-07" db="EMBL/GenBank/DDBJ databases">
        <title>The Genome Sequence of Cryptococcus heveanensis BCC8398.</title>
        <authorList>
            <consortium name="The Broad Institute Genome Sequencing Platform"/>
            <person name="Cuomo C."/>
            <person name="Litvintseva A."/>
            <person name="Chen Y."/>
            <person name="Heitman J."/>
            <person name="Sun S."/>
            <person name="Springer D."/>
            <person name="Dromer F."/>
            <person name="Young S.K."/>
            <person name="Zeng Q."/>
            <person name="Gargeya S."/>
            <person name="Fitzgerald M."/>
            <person name="Abouelleil A."/>
            <person name="Alvarado L."/>
            <person name="Berlin A.M."/>
            <person name="Chapman S.B."/>
            <person name="Dewar J."/>
            <person name="Goldberg J."/>
            <person name="Griggs A."/>
            <person name="Gujja S."/>
            <person name="Hansen M."/>
            <person name="Howarth C."/>
            <person name="Imamovic A."/>
            <person name="Larimer J."/>
            <person name="McCowan C."/>
            <person name="Murphy C."/>
            <person name="Pearson M."/>
            <person name="Priest M."/>
            <person name="Roberts A."/>
            <person name="Saif S."/>
            <person name="Shea T."/>
            <person name="Sykes S."/>
            <person name="Wortman J."/>
            <person name="Nusbaum C."/>
            <person name="Birren B."/>
        </authorList>
    </citation>
    <scope>NUCLEOTIDE SEQUENCE [LARGE SCALE GENOMIC DNA]</scope>
    <source>
        <strain evidence="8 9">BCC8398</strain>
    </source>
</reference>
<dbReference type="PANTHER" id="PTHR22731">
    <property type="entry name" value="RIBONUCLEASES P/MRP PROTEIN SUBUNIT POP1"/>
    <property type="match status" value="1"/>
</dbReference>
<keyword evidence="9" id="KW-1185">Reference proteome</keyword>
<proteinExistence type="predicted"/>
<dbReference type="PANTHER" id="PTHR22731:SF3">
    <property type="entry name" value="RIBONUCLEASES P_MRP PROTEIN SUBUNIT POP1"/>
    <property type="match status" value="1"/>
</dbReference>
<dbReference type="InterPro" id="IPR012590">
    <property type="entry name" value="POPLD_dom"/>
</dbReference>
<evidence type="ECO:0000313" key="9">
    <source>
        <dbReference type="Proteomes" id="UP000092666"/>
    </source>
</evidence>
<evidence type="ECO:0000256" key="4">
    <source>
        <dbReference type="SAM" id="MobiDB-lite"/>
    </source>
</evidence>
<keyword evidence="2" id="KW-0819">tRNA processing</keyword>
<feature type="region of interest" description="Disordered" evidence="4">
    <location>
        <begin position="37"/>
        <end position="72"/>
    </location>
</feature>
<feature type="domain" description="Pop1 N-terminal" evidence="5">
    <location>
        <begin position="171"/>
        <end position="249"/>
    </location>
</feature>
<reference evidence="9" key="2">
    <citation type="submission" date="2013-12" db="EMBL/GenBank/DDBJ databases">
        <title>Evolution of pathogenesis and genome organization in the Tremellales.</title>
        <authorList>
            <person name="Cuomo C."/>
            <person name="Litvintseva A."/>
            <person name="Heitman J."/>
            <person name="Chen Y."/>
            <person name="Sun S."/>
            <person name="Springer D."/>
            <person name="Dromer F."/>
            <person name="Young S."/>
            <person name="Zeng Q."/>
            <person name="Chapman S."/>
            <person name="Gujja S."/>
            <person name="Saif S."/>
            <person name="Birren B."/>
        </authorList>
    </citation>
    <scope>NUCLEOTIDE SEQUENCE [LARGE SCALE GENOMIC DNA]</scope>
    <source>
        <strain evidence="9">BCC8398</strain>
    </source>
</reference>
<organism evidence="8 9">
    <name type="scientific">Kwoniella heveanensis BCC8398</name>
    <dbReference type="NCBI Taxonomy" id="1296120"/>
    <lineage>
        <taxon>Eukaryota</taxon>
        <taxon>Fungi</taxon>
        <taxon>Dikarya</taxon>
        <taxon>Basidiomycota</taxon>
        <taxon>Agaricomycotina</taxon>
        <taxon>Tremellomycetes</taxon>
        <taxon>Tremellales</taxon>
        <taxon>Cryptococcaceae</taxon>
        <taxon>Kwoniella</taxon>
    </lineage>
</organism>
<dbReference type="InterPro" id="IPR055079">
    <property type="entry name" value="POP1_C"/>
</dbReference>
<dbReference type="SUPFAM" id="SSF103025">
    <property type="entry name" value="Folate-binding domain"/>
    <property type="match status" value="1"/>
</dbReference>
<evidence type="ECO:0000259" key="6">
    <source>
        <dbReference type="Pfam" id="PF08170"/>
    </source>
</evidence>
<dbReference type="EMBL" id="KI669515">
    <property type="protein sequence ID" value="OCF30707.1"/>
    <property type="molecule type" value="Genomic_DNA"/>
</dbReference>
<sequence>MAKAPVASSSKGNGRPLKPIHRTVDLLRKNEGVKRKAAAAAAAAATSSGSSKSSRGNSPAPGKGKGKEREILGDVMSLVDEVKRLPGMIQVEKFAETRAMEIHAFQTAIKVAAAQGSTRAFQSLPRHLRRRAASHNPRRVPKRLRARAAAEIDAGDNIAKKHRKIARLRSKGTLRDHLSRTAQFALRQKDKKWLSTHIWHSKRYHMKNLWGYRLPLTPTLKSFRPAYRAGRRKVIGFDTSYHGIIELDGKRDEILALLSRISTGSFAGTKYEDGSRVANITLYHFDTFPTGLIGPAEIIWQTTDAESKSSAVRPKRLWIRIHPSIYKEVWDDLKNAVSQIRQGSADQSTSSATFSTLQIRDLRGEINSLDLVGPRAGKTLRRVLRICRSDQPVKRQFFQRLRELEDPAQLPEGMIVGMNIHDPRLNFPPPKLAPSEPSETVEEIVRSDHQEPSSELARSGLWDSDVREDLTKAAYTKYQLDARRHRIGLPGTKLRPLPSDDRLPIVIYQRGTYNPSQPAEGFYGFTILLPSGPWAQYLLSSLVYSNVLVGGLREQRAQHREAGIPSFPEHYGQVCNAGREWEKMVGDREKETWDRKPPGKRPEYPAMGIKSPFVPDWAEIMSPAQVTLEETAINDTQPASSLLTPSIRPPGSAATIASTPWLVPTFIASHILHNCTPSRLTRIFNTYRSHRGMPPLSLDNANAEKMYNAALVNVEINMLERGSPGDMARIYSLPSAGERETWIEAYETGDEGSEFVGSGDVSDLHKLGESSPLPQDLIGYTSTGNFSLSRGRGYALACITLKGWLAAKEAAAVLDASPAHANDDEDAKGGGQVKVKATWASRCLVRIKNKDGHIARLAEVKLV</sequence>
<dbReference type="Proteomes" id="UP000092666">
    <property type="component" value="Unassembled WGS sequence"/>
</dbReference>
<evidence type="ECO:0000259" key="7">
    <source>
        <dbReference type="Pfam" id="PF22770"/>
    </source>
</evidence>
<evidence type="ECO:0000313" key="8">
    <source>
        <dbReference type="EMBL" id="OCF30707.1"/>
    </source>
</evidence>
<dbReference type="InterPro" id="IPR039182">
    <property type="entry name" value="Pop1"/>
</dbReference>
<evidence type="ECO:0000256" key="1">
    <source>
        <dbReference type="ARBA" id="ARBA00004123"/>
    </source>
</evidence>